<dbReference type="Ensembl" id="ENSCCRT00010101690.1">
    <property type="protein sequence ID" value="ENSCCRP00010091706.1"/>
    <property type="gene ID" value="ENSCCRG00010040079.1"/>
</dbReference>
<proteinExistence type="predicted"/>
<dbReference type="Proteomes" id="UP000694427">
    <property type="component" value="Unplaced"/>
</dbReference>
<keyword evidence="2" id="KW-1185">Reference proteome</keyword>
<name>A0A8C1NLV9_CYPCA</name>
<reference evidence="1" key="1">
    <citation type="submission" date="2025-08" db="UniProtKB">
        <authorList>
            <consortium name="Ensembl"/>
        </authorList>
    </citation>
    <scope>IDENTIFICATION</scope>
</reference>
<evidence type="ECO:0008006" key="3">
    <source>
        <dbReference type="Google" id="ProtNLM"/>
    </source>
</evidence>
<dbReference type="AlphaFoldDB" id="A0A8C1NLV9"/>
<evidence type="ECO:0000313" key="1">
    <source>
        <dbReference type="Ensembl" id="ENSCCRP00010091706.1"/>
    </source>
</evidence>
<reference evidence="1" key="2">
    <citation type="submission" date="2025-09" db="UniProtKB">
        <authorList>
            <consortium name="Ensembl"/>
        </authorList>
    </citation>
    <scope>IDENTIFICATION</scope>
</reference>
<organism evidence="1 2">
    <name type="scientific">Cyprinus carpio</name>
    <name type="common">Common carp</name>
    <dbReference type="NCBI Taxonomy" id="7962"/>
    <lineage>
        <taxon>Eukaryota</taxon>
        <taxon>Metazoa</taxon>
        <taxon>Chordata</taxon>
        <taxon>Craniata</taxon>
        <taxon>Vertebrata</taxon>
        <taxon>Euteleostomi</taxon>
        <taxon>Actinopterygii</taxon>
        <taxon>Neopterygii</taxon>
        <taxon>Teleostei</taxon>
        <taxon>Ostariophysi</taxon>
        <taxon>Cypriniformes</taxon>
        <taxon>Cyprinidae</taxon>
        <taxon>Cyprininae</taxon>
        <taxon>Cyprinus</taxon>
    </lineage>
</organism>
<protein>
    <recommendedName>
        <fullName evidence="3">HECT domain-containing protein</fullName>
    </recommendedName>
</protein>
<sequence>ISCEYTGALNIEQKDAIIRAIFLCAIFGVTPMLGDLPNGLQLYRLLDILKEHPSLCKSLFVPGEDYADYNLSNVAPEISERRTSRSAKDAAEVETEPSYLTVPRVMQWITGQGHKPLLLSEQKAFQIVFKCDHDCKVRMPQHTICFPIVSACTSTVTFPVAHITTSEDFKCIIVQAIKSGGAFRRV</sequence>
<accession>A0A8C1NLV9</accession>
<evidence type="ECO:0000313" key="2">
    <source>
        <dbReference type="Proteomes" id="UP000694427"/>
    </source>
</evidence>